<gene>
    <name evidence="3" type="ORF">HV823_16360</name>
</gene>
<evidence type="ECO:0000313" key="3">
    <source>
        <dbReference type="EMBL" id="NVP56830.1"/>
    </source>
</evidence>
<proteinExistence type="predicted"/>
<dbReference type="Gene3D" id="2.160.20.10">
    <property type="entry name" value="Single-stranded right-handed beta-helix, Pectin lyase-like"/>
    <property type="match status" value="1"/>
</dbReference>
<protein>
    <submittedName>
        <fullName evidence="3">Right-handed parallel beta-helix repeat-containing protein</fullName>
    </submittedName>
</protein>
<evidence type="ECO:0000313" key="4">
    <source>
        <dbReference type="Proteomes" id="UP000659172"/>
    </source>
</evidence>
<dbReference type="Pfam" id="PF13229">
    <property type="entry name" value="Beta_helix"/>
    <property type="match status" value="1"/>
</dbReference>
<dbReference type="InterPro" id="IPR011050">
    <property type="entry name" value="Pectin_lyase_fold/virulence"/>
</dbReference>
<evidence type="ECO:0000256" key="1">
    <source>
        <dbReference type="SAM" id="SignalP"/>
    </source>
</evidence>
<feature type="domain" description="Right handed beta helix" evidence="2">
    <location>
        <begin position="118"/>
        <end position="257"/>
    </location>
</feature>
<sequence>MNTSFIPAMLGAGLLLAGTAAASPFPDARNTGVKTDTSLKPYAGTLYISDDGTVVEGLEITGSVVVDAKNVTIRNSRIIADTPWHIVYIKEGVEGFTLEDSEIDGRGKAANGALGRGTFLRNNIHGVENGLNIDGPSLIQGNFIHDMRGGPEAHFDGIEINGGKSIQILENTVLNENGQTAAIMLNNYFRGLADITVDGNRLAGGGYTIYLDGRFKGGPVDAASIRITRNVMSRGQWGFFALYGNRPVQSDNTIEATGAPIAGK</sequence>
<feature type="chain" id="PRO_5046207577" evidence="1">
    <location>
        <begin position="23"/>
        <end position="264"/>
    </location>
</feature>
<comment type="caution">
    <text evidence="3">The sequence shown here is derived from an EMBL/GenBank/DDBJ whole genome shotgun (WGS) entry which is preliminary data.</text>
</comment>
<name>A0ABX2QGD5_9HYPH</name>
<accession>A0ABX2QGD5</accession>
<dbReference type="RefSeq" id="WP_176950793.1">
    <property type="nucleotide sequence ID" value="NZ_JABXYK010000009.1"/>
</dbReference>
<dbReference type="Proteomes" id="UP000659172">
    <property type="component" value="Unassembled WGS sequence"/>
</dbReference>
<dbReference type="InterPro" id="IPR012334">
    <property type="entry name" value="Pectin_lyas_fold"/>
</dbReference>
<organism evidence="3 4">
    <name type="scientific">Mycoplana rhizolycopersici</name>
    <dbReference type="NCBI Taxonomy" id="2746702"/>
    <lineage>
        <taxon>Bacteria</taxon>
        <taxon>Pseudomonadati</taxon>
        <taxon>Pseudomonadota</taxon>
        <taxon>Alphaproteobacteria</taxon>
        <taxon>Hyphomicrobiales</taxon>
        <taxon>Rhizobiaceae</taxon>
        <taxon>Mycoplana</taxon>
    </lineage>
</organism>
<dbReference type="InterPro" id="IPR039448">
    <property type="entry name" value="Beta_helix"/>
</dbReference>
<dbReference type="SUPFAM" id="SSF51126">
    <property type="entry name" value="Pectin lyase-like"/>
    <property type="match status" value="1"/>
</dbReference>
<keyword evidence="1" id="KW-0732">Signal</keyword>
<dbReference type="EMBL" id="JABXYK010000009">
    <property type="protein sequence ID" value="NVP56830.1"/>
    <property type="molecule type" value="Genomic_DNA"/>
</dbReference>
<reference evidence="3 4" key="1">
    <citation type="submission" date="2020-06" db="EMBL/GenBank/DDBJ databases">
        <title>Rhizobium sp.nov. isolated from the tomato plant.</title>
        <authorList>
            <person name="Thin K.K."/>
            <person name="Zhang X."/>
            <person name="He S."/>
        </authorList>
    </citation>
    <scope>NUCLEOTIDE SEQUENCE [LARGE SCALE GENOMIC DNA]</scope>
    <source>
        <strain evidence="3 4">DBTS2</strain>
    </source>
</reference>
<keyword evidence="4" id="KW-1185">Reference proteome</keyword>
<feature type="signal peptide" evidence="1">
    <location>
        <begin position="1"/>
        <end position="22"/>
    </location>
</feature>
<evidence type="ECO:0000259" key="2">
    <source>
        <dbReference type="Pfam" id="PF13229"/>
    </source>
</evidence>